<dbReference type="AlphaFoldDB" id="A0A9W9TEY0"/>
<accession>A0A9W9TEY0</accession>
<feature type="transmembrane region" description="Helical" evidence="7">
    <location>
        <begin position="424"/>
        <end position="442"/>
    </location>
</feature>
<dbReference type="InterPro" id="IPR020846">
    <property type="entry name" value="MFS_dom"/>
</dbReference>
<evidence type="ECO:0000256" key="7">
    <source>
        <dbReference type="SAM" id="Phobius"/>
    </source>
</evidence>
<evidence type="ECO:0000256" key="1">
    <source>
        <dbReference type="ARBA" id="ARBA00004141"/>
    </source>
</evidence>
<dbReference type="GeneID" id="83206140"/>
<dbReference type="Gene3D" id="1.20.1250.20">
    <property type="entry name" value="MFS general substrate transporter like domains"/>
    <property type="match status" value="1"/>
</dbReference>
<feature type="transmembrane region" description="Helical" evidence="7">
    <location>
        <begin position="155"/>
        <end position="176"/>
    </location>
</feature>
<keyword evidence="5 7" id="KW-1133">Transmembrane helix</keyword>
<feature type="transmembrane region" description="Helical" evidence="7">
    <location>
        <begin position="12"/>
        <end position="30"/>
    </location>
</feature>
<dbReference type="Proteomes" id="UP001150941">
    <property type="component" value="Unassembled WGS sequence"/>
</dbReference>
<dbReference type="GO" id="GO:0005351">
    <property type="term" value="F:carbohydrate:proton symporter activity"/>
    <property type="evidence" value="ECO:0007669"/>
    <property type="project" value="TreeGrafter"/>
</dbReference>
<keyword evidence="4 7" id="KW-0812">Transmembrane</keyword>
<comment type="subcellular location">
    <subcellularLocation>
        <location evidence="1">Membrane</location>
        <topology evidence="1">Multi-pass membrane protein</topology>
    </subcellularLocation>
</comment>
<dbReference type="PANTHER" id="PTHR48022">
    <property type="entry name" value="PLASTIDIC GLUCOSE TRANSPORTER 4"/>
    <property type="match status" value="1"/>
</dbReference>
<feature type="transmembrane region" description="Helical" evidence="7">
    <location>
        <begin position="367"/>
        <end position="390"/>
    </location>
</feature>
<dbReference type="SUPFAM" id="SSF103473">
    <property type="entry name" value="MFS general substrate transporter"/>
    <property type="match status" value="1"/>
</dbReference>
<feature type="transmembrane region" description="Helical" evidence="7">
    <location>
        <begin position="121"/>
        <end position="143"/>
    </location>
</feature>
<evidence type="ECO:0000256" key="2">
    <source>
        <dbReference type="ARBA" id="ARBA00010992"/>
    </source>
</evidence>
<evidence type="ECO:0000256" key="3">
    <source>
        <dbReference type="ARBA" id="ARBA00022448"/>
    </source>
</evidence>
<keyword evidence="3" id="KW-0813">Transport</keyword>
<dbReference type="Pfam" id="PF00083">
    <property type="entry name" value="Sugar_tr"/>
    <property type="match status" value="1"/>
</dbReference>
<dbReference type="EMBL" id="JAPQKS010000007">
    <property type="protein sequence ID" value="KAJ5220337.1"/>
    <property type="molecule type" value="Genomic_DNA"/>
</dbReference>
<dbReference type="InterPro" id="IPR036259">
    <property type="entry name" value="MFS_trans_sf"/>
</dbReference>
<dbReference type="InterPro" id="IPR003663">
    <property type="entry name" value="Sugar/inositol_transpt"/>
</dbReference>
<feature type="transmembrane region" description="Helical" evidence="7">
    <location>
        <begin position="96"/>
        <end position="115"/>
    </location>
</feature>
<name>A0A9W9TEY0_9EURO</name>
<dbReference type="RefSeq" id="XP_058327167.1">
    <property type="nucleotide sequence ID" value="XM_058478837.1"/>
</dbReference>
<evidence type="ECO:0000313" key="9">
    <source>
        <dbReference type="EMBL" id="KAJ5220337.1"/>
    </source>
</evidence>
<dbReference type="GO" id="GO:0016020">
    <property type="term" value="C:membrane"/>
    <property type="evidence" value="ECO:0007669"/>
    <property type="project" value="UniProtKB-SubCell"/>
</dbReference>
<feature type="domain" description="Major facilitator superfamily (MFS) profile" evidence="8">
    <location>
        <begin position="17"/>
        <end position="446"/>
    </location>
</feature>
<evidence type="ECO:0000256" key="4">
    <source>
        <dbReference type="ARBA" id="ARBA00022692"/>
    </source>
</evidence>
<keyword evidence="6 7" id="KW-0472">Membrane</keyword>
<feature type="transmembrane region" description="Helical" evidence="7">
    <location>
        <begin position="271"/>
        <end position="289"/>
    </location>
</feature>
<evidence type="ECO:0000256" key="5">
    <source>
        <dbReference type="ARBA" id="ARBA00022989"/>
    </source>
</evidence>
<comment type="caution">
    <text evidence="9">The sequence shown here is derived from an EMBL/GenBank/DDBJ whole genome shotgun (WGS) entry which is preliminary data.</text>
</comment>
<dbReference type="PANTHER" id="PTHR48022:SF45">
    <property type="entry name" value="MAJOR FACILITATOR SUPERFAMILY (MFS) PROFILE DOMAIN-CONTAINING PROTEIN-RELATED"/>
    <property type="match status" value="1"/>
</dbReference>
<comment type="similarity">
    <text evidence="2">Belongs to the major facilitator superfamily. Sugar transporter (TC 2.A.1.1) family.</text>
</comment>
<protein>
    <recommendedName>
        <fullName evidence="8">Major facilitator superfamily (MFS) profile domain-containing protein</fullName>
    </recommendedName>
</protein>
<feature type="transmembrane region" description="Helical" evidence="7">
    <location>
        <begin position="188"/>
        <end position="207"/>
    </location>
</feature>
<dbReference type="PRINTS" id="PR00171">
    <property type="entry name" value="SUGRTRNSPORT"/>
</dbReference>
<dbReference type="OrthoDB" id="6133115at2759"/>
<evidence type="ECO:0000259" key="8">
    <source>
        <dbReference type="PROSITE" id="PS50850"/>
    </source>
</evidence>
<dbReference type="PROSITE" id="PS50850">
    <property type="entry name" value="MFS"/>
    <property type="match status" value="1"/>
</dbReference>
<keyword evidence="10" id="KW-1185">Reference proteome</keyword>
<evidence type="ECO:0000313" key="10">
    <source>
        <dbReference type="Proteomes" id="UP001150941"/>
    </source>
</evidence>
<gene>
    <name evidence="9" type="ORF">N7468_009541</name>
</gene>
<evidence type="ECO:0000256" key="6">
    <source>
        <dbReference type="ARBA" id="ARBA00023136"/>
    </source>
</evidence>
<reference evidence="9" key="1">
    <citation type="submission" date="2022-11" db="EMBL/GenBank/DDBJ databases">
        <authorList>
            <person name="Petersen C."/>
        </authorList>
    </citation>
    <scope>NUCLEOTIDE SEQUENCE</scope>
    <source>
        <strain evidence="9">IBT 19713</strain>
    </source>
</reference>
<reference evidence="9" key="2">
    <citation type="journal article" date="2023" name="IMA Fungus">
        <title>Comparative genomic study of the Penicillium genus elucidates a diverse pangenome and 15 lateral gene transfer events.</title>
        <authorList>
            <person name="Petersen C."/>
            <person name="Sorensen T."/>
            <person name="Nielsen M.R."/>
            <person name="Sondergaard T.E."/>
            <person name="Sorensen J.L."/>
            <person name="Fitzpatrick D.A."/>
            <person name="Frisvad J.C."/>
            <person name="Nielsen K.L."/>
        </authorList>
    </citation>
    <scope>NUCLEOTIDE SEQUENCE</scope>
    <source>
        <strain evidence="9">IBT 19713</strain>
    </source>
</reference>
<dbReference type="InterPro" id="IPR050360">
    <property type="entry name" value="MFS_Sugar_Transporters"/>
</dbReference>
<feature type="transmembrane region" description="Helical" evidence="7">
    <location>
        <begin position="65"/>
        <end position="87"/>
    </location>
</feature>
<proteinExistence type="inferred from homology"/>
<feature type="transmembrane region" description="Helical" evidence="7">
    <location>
        <begin position="309"/>
        <end position="329"/>
    </location>
</feature>
<organism evidence="9 10">
    <name type="scientific">Penicillium chermesinum</name>
    <dbReference type="NCBI Taxonomy" id="63820"/>
    <lineage>
        <taxon>Eukaryota</taxon>
        <taxon>Fungi</taxon>
        <taxon>Dikarya</taxon>
        <taxon>Ascomycota</taxon>
        <taxon>Pezizomycotina</taxon>
        <taxon>Eurotiomycetes</taxon>
        <taxon>Eurotiomycetidae</taxon>
        <taxon>Eurotiales</taxon>
        <taxon>Aspergillaceae</taxon>
        <taxon>Penicillium</taxon>
    </lineage>
</organism>
<dbReference type="InterPro" id="IPR005828">
    <property type="entry name" value="MFS_sugar_transport-like"/>
</dbReference>
<sequence>MKRFFGLRGNSLNVAAILGVLMPGVLSFGYNSASIGGVLSFRSFGEHFPAIDIANAENKGRASSLQGFVVACFPIGAFLGALACVWLGDWLGRRRVIMLGTTAQILGCMLSASAFHMPQLVLSRIIVGVGAGSSLAAIPLWITEISPTEKRGSHVVTKGIFSGLGCAMVLFIEFGMSFKKDSSISWRLPLGFSIILSLVVLGCIAFLPESPRWLIQKSRTSEAMEVLSALGGANADDDKIQSTIVEVQASLALSHEKAGWKQLFQMGTQRTLHRAFLAILVLLFLQLTGSPPTTIFENNLGLNESTARLLAAFYQVVGPIGGTLCVFLVEGFGRRRMMFTSAIGNCICLVCIASLGSQVNNIAASHAAVFFIFLFHVSYVNGFGGIPYLYAAEVSPLHLRSTITSISVSATWALTFRYMGQKYFYVYASLNALIAPIVYFLYPETSGRSLEEIDDIFTLSKGFLDTVKVAKKLPHMQASLGKELPSQAKLATILKEKELEV</sequence>